<dbReference type="GO" id="GO:0016567">
    <property type="term" value="P:protein ubiquitination"/>
    <property type="evidence" value="ECO:0007669"/>
    <property type="project" value="TreeGrafter"/>
</dbReference>
<dbReference type="Pfam" id="PF12428">
    <property type="entry name" value="DUF3675"/>
    <property type="match status" value="2"/>
</dbReference>
<evidence type="ECO:0000256" key="3">
    <source>
        <dbReference type="ARBA" id="ARBA00022833"/>
    </source>
</evidence>
<dbReference type="SMART" id="SM00744">
    <property type="entry name" value="RINGv"/>
    <property type="match status" value="1"/>
</dbReference>
<dbReference type="AlphaFoldDB" id="A0A8T0KNI4"/>
<dbReference type="Gene3D" id="3.30.40.10">
    <property type="entry name" value="Zinc/RING finger domain, C3HC4 (zinc finger)"/>
    <property type="match status" value="1"/>
</dbReference>
<evidence type="ECO:0000256" key="2">
    <source>
        <dbReference type="ARBA" id="ARBA00022771"/>
    </source>
</evidence>
<dbReference type="FunFam" id="3.30.40.10:FF:000337">
    <property type="entry name" value="Zinc finger family protein"/>
    <property type="match status" value="1"/>
</dbReference>
<dbReference type="GO" id="GO:0016020">
    <property type="term" value="C:membrane"/>
    <property type="evidence" value="ECO:0007669"/>
    <property type="project" value="TreeGrafter"/>
</dbReference>
<keyword evidence="2" id="KW-0863">Zinc-finger</keyword>
<keyword evidence="5" id="KW-0472">Membrane</keyword>
<gene>
    <name evidence="7" type="ORF">HKW66_Vig0196900</name>
</gene>
<keyword evidence="1" id="KW-0479">Metal-binding</keyword>
<proteinExistence type="predicted"/>
<dbReference type="PROSITE" id="PS51292">
    <property type="entry name" value="ZF_RING_CH"/>
    <property type="match status" value="1"/>
</dbReference>
<evidence type="ECO:0000313" key="7">
    <source>
        <dbReference type="EMBL" id="KAG2401274.1"/>
    </source>
</evidence>
<dbReference type="PANTHER" id="PTHR23012">
    <property type="entry name" value="RING/FYVE/PHD ZINC FINGER DOMAIN-CONTAINING"/>
    <property type="match status" value="1"/>
</dbReference>
<feature type="domain" description="RING-CH-type" evidence="6">
    <location>
        <begin position="54"/>
        <end position="114"/>
    </location>
</feature>
<sequence length="301" mass="34160">MGDHFELLVDRLLTESTLEAAIESRNKSMLAASSAVNDAKIDLNLMKVGLDDIKFPGKLVECRICHDDDEDTNMETPCSCCGSLKYAHRRCIQRWCNEKGDTTCEICHQQFRPGYTAPPPLFQFGRIPMSFRGNWEISRRDLNSTHLVSMVPTDQNVNTSNYDQYSASVTGSLICCRSIVVIVNLLSLLCMYATMPLLLLIVTFPISVSLVQFMVILILRHTLPLVISENKEYSFPLFLLLLFRTVGVVLPIYFMVRAVALIQRHRRQHREHLNALAISSDDESEQADLQPQPQPHIIHVL</sequence>
<dbReference type="SUPFAM" id="SSF57850">
    <property type="entry name" value="RING/U-box"/>
    <property type="match status" value="1"/>
</dbReference>
<protein>
    <recommendedName>
        <fullName evidence="6">RING-CH-type domain-containing protein</fullName>
    </recommendedName>
</protein>
<evidence type="ECO:0000256" key="5">
    <source>
        <dbReference type="SAM" id="Phobius"/>
    </source>
</evidence>
<keyword evidence="3" id="KW-0862">Zinc</keyword>
<dbReference type="InterPro" id="IPR033275">
    <property type="entry name" value="MARCH-like"/>
</dbReference>
<feature type="transmembrane region" description="Helical" evidence="5">
    <location>
        <begin position="238"/>
        <end position="260"/>
    </location>
</feature>
<feature type="transmembrane region" description="Helical" evidence="5">
    <location>
        <begin position="165"/>
        <end position="190"/>
    </location>
</feature>
<dbReference type="Pfam" id="PF12906">
    <property type="entry name" value="RINGv"/>
    <property type="match status" value="1"/>
</dbReference>
<feature type="transmembrane region" description="Helical" evidence="5">
    <location>
        <begin position="197"/>
        <end position="218"/>
    </location>
</feature>
<evidence type="ECO:0000259" key="6">
    <source>
        <dbReference type="PROSITE" id="PS51292"/>
    </source>
</evidence>
<name>A0A8T0KNI4_PHAAN</name>
<evidence type="ECO:0000313" key="8">
    <source>
        <dbReference type="Proteomes" id="UP000743370"/>
    </source>
</evidence>
<accession>A0A8T0KNI4</accession>
<keyword evidence="5" id="KW-0812">Transmembrane</keyword>
<dbReference type="InterPro" id="IPR011016">
    <property type="entry name" value="Znf_RING-CH"/>
</dbReference>
<evidence type="ECO:0000256" key="4">
    <source>
        <dbReference type="SAM" id="MobiDB-lite"/>
    </source>
</evidence>
<dbReference type="CDD" id="cd16495">
    <property type="entry name" value="RING_CH-C4HC3_MARCH"/>
    <property type="match status" value="1"/>
</dbReference>
<organism evidence="7 8">
    <name type="scientific">Phaseolus angularis</name>
    <name type="common">Azuki bean</name>
    <name type="synonym">Vigna angularis</name>
    <dbReference type="NCBI Taxonomy" id="3914"/>
    <lineage>
        <taxon>Eukaryota</taxon>
        <taxon>Viridiplantae</taxon>
        <taxon>Streptophyta</taxon>
        <taxon>Embryophyta</taxon>
        <taxon>Tracheophyta</taxon>
        <taxon>Spermatophyta</taxon>
        <taxon>Magnoliopsida</taxon>
        <taxon>eudicotyledons</taxon>
        <taxon>Gunneridae</taxon>
        <taxon>Pentapetalae</taxon>
        <taxon>rosids</taxon>
        <taxon>fabids</taxon>
        <taxon>Fabales</taxon>
        <taxon>Fabaceae</taxon>
        <taxon>Papilionoideae</taxon>
        <taxon>50 kb inversion clade</taxon>
        <taxon>NPAAA clade</taxon>
        <taxon>indigoferoid/millettioid clade</taxon>
        <taxon>Phaseoleae</taxon>
        <taxon>Vigna</taxon>
    </lineage>
</organism>
<feature type="region of interest" description="Disordered" evidence="4">
    <location>
        <begin position="281"/>
        <end position="301"/>
    </location>
</feature>
<dbReference type="PANTHER" id="PTHR23012:SF93">
    <property type="entry name" value="RING_FYVE_PHD ZINC FINGER SUPERFAMILY PROTEIN"/>
    <property type="match status" value="1"/>
</dbReference>
<dbReference type="GO" id="GO:0008270">
    <property type="term" value="F:zinc ion binding"/>
    <property type="evidence" value="ECO:0007669"/>
    <property type="project" value="UniProtKB-KW"/>
</dbReference>
<dbReference type="GO" id="GO:0004842">
    <property type="term" value="F:ubiquitin-protein transferase activity"/>
    <property type="evidence" value="ECO:0007669"/>
    <property type="project" value="TreeGrafter"/>
</dbReference>
<reference evidence="7 8" key="1">
    <citation type="submission" date="2020-05" db="EMBL/GenBank/DDBJ databases">
        <title>Vigna angularis (adzuki bean) Var. LongXiaoDou No. 4 denovo assembly.</title>
        <authorList>
            <person name="Xiang H."/>
        </authorList>
    </citation>
    <scope>NUCLEOTIDE SEQUENCE [LARGE SCALE GENOMIC DNA]</scope>
    <source>
        <tissue evidence="7">Leaf</tissue>
    </source>
</reference>
<dbReference type="Proteomes" id="UP000743370">
    <property type="component" value="Unassembled WGS sequence"/>
</dbReference>
<comment type="caution">
    <text evidence="7">The sequence shown here is derived from an EMBL/GenBank/DDBJ whole genome shotgun (WGS) entry which is preliminary data.</text>
</comment>
<dbReference type="OrthoDB" id="264354at2759"/>
<keyword evidence="5" id="KW-1133">Transmembrane helix</keyword>
<dbReference type="EMBL" id="JABFOF010000003">
    <property type="protein sequence ID" value="KAG2401274.1"/>
    <property type="molecule type" value="Genomic_DNA"/>
</dbReference>
<dbReference type="InterPro" id="IPR022143">
    <property type="entry name" value="DUF3675"/>
</dbReference>
<dbReference type="InterPro" id="IPR013083">
    <property type="entry name" value="Znf_RING/FYVE/PHD"/>
</dbReference>
<evidence type="ECO:0000256" key="1">
    <source>
        <dbReference type="ARBA" id="ARBA00022723"/>
    </source>
</evidence>